<evidence type="ECO:0000256" key="1">
    <source>
        <dbReference type="ARBA" id="ARBA00004196"/>
    </source>
</evidence>
<dbReference type="AlphaFoldDB" id="A0A3A9WXE4"/>
<evidence type="ECO:0000313" key="8">
    <source>
        <dbReference type="EMBL" id="RKN12486.1"/>
    </source>
</evidence>
<evidence type="ECO:0000256" key="4">
    <source>
        <dbReference type="RuleBase" id="RU003744"/>
    </source>
</evidence>
<feature type="compositionally biased region" description="Low complexity" evidence="5">
    <location>
        <begin position="32"/>
        <end position="41"/>
    </location>
</feature>
<dbReference type="SMART" id="SM00062">
    <property type="entry name" value="PBPb"/>
    <property type="match status" value="1"/>
</dbReference>
<feature type="signal peptide" evidence="6">
    <location>
        <begin position="1"/>
        <end position="18"/>
    </location>
</feature>
<dbReference type="Proteomes" id="UP000275024">
    <property type="component" value="Unassembled WGS sequence"/>
</dbReference>
<evidence type="ECO:0000256" key="3">
    <source>
        <dbReference type="ARBA" id="ARBA00022729"/>
    </source>
</evidence>
<dbReference type="Proteomes" id="UP000268652">
    <property type="component" value="Unassembled WGS sequence"/>
</dbReference>
<dbReference type="OrthoDB" id="4633994at2"/>
<feature type="domain" description="Solute-binding protein family 3/N-terminal" evidence="7">
    <location>
        <begin position="46"/>
        <end position="278"/>
    </location>
</feature>
<comment type="caution">
    <text evidence="8">The sequence shown here is derived from an EMBL/GenBank/DDBJ whole genome shotgun (WGS) entry which is preliminary data.</text>
</comment>
<dbReference type="Pfam" id="PF00497">
    <property type="entry name" value="SBP_bac_3"/>
    <property type="match status" value="1"/>
</dbReference>
<dbReference type="Gene3D" id="3.40.190.10">
    <property type="entry name" value="Periplasmic binding protein-like II"/>
    <property type="match status" value="2"/>
</dbReference>
<dbReference type="InterPro" id="IPR018313">
    <property type="entry name" value="SBP_3_CS"/>
</dbReference>
<accession>A0A3A9WXE4</accession>
<organism evidence="8 11">
    <name type="scientific">Streptomyces radicis</name>
    <dbReference type="NCBI Taxonomy" id="1750517"/>
    <lineage>
        <taxon>Bacteria</taxon>
        <taxon>Bacillati</taxon>
        <taxon>Actinomycetota</taxon>
        <taxon>Actinomycetes</taxon>
        <taxon>Kitasatosporales</taxon>
        <taxon>Streptomycetaceae</taxon>
        <taxon>Streptomyces</taxon>
    </lineage>
</organism>
<name>A0A3A9WXE4_9ACTN</name>
<evidence type="ECO:0000256" key="5">
    <source>
        <dbReference type="SAM" id="MobiDB-lite"/>
    </source>
</evidence>
<comment type="similarity">
    <text evidence="2 4">Belongs to the bacterial solute-binding protein 3 family.</text>
</comment>
<evidence type="ECO:0000256" key="6">
    <source>
        <dbReference type="SAM" id="SignalP"/>
    </source>
</evidence>
<comment type="subcellular location">
    <subcellularLocation>
        <location evidence="1">Cell envelope</location>
    </subcellularLocation>
</comment>
<feature type="chain" id="PRO_5038379534" evidence="6">
    <location>
        <begin position="19"/>
        <end position="292"/>
    </location>
</feature>
<evidence type="ECO:0000313" key="10">
    <source>
        <dbReference type="Proteomes" id="UP000268652"/>
    </source>
</evidence>
<dbReference type="PROSITE" id="PS01039">
    <property type="entry name" value="SBP_BACTERIAL_3"/>
    <property type="match status" value="1"/>
</dbReference>
<dbReference type="PANTHER" id="PTHR35936:SF17">
    <property type="entry name" value="ARGININE-BINDING EXTRACELLULAR PROTEIN ARTP"/>
    <property type="match status" value="1"/>
</dbReference>
<keyword evidence="10" id="KW-1185">Reference proteome</keyword>
<dbReference type="EMBL" id="RBDX01000001">
    <property type="protein sequence ID" value="RKN12486.1"/>
    <property type="molecule type" value="Genomic_DNA"/>
</dbReference>
<dbReference type="PROSITE" id="PS51257">
    <property type="entry name" value="PROKAR_LIPOPROTEIN"/>
    <property type="match status" value="1"/>
</dbReference>
<gene>
    <name evidence="9" type="ORF">D7318_02370</name>
    <name evidence="8" type="ORF">D7319_00520</name>
</gene>
<evidence type="ECO:0000313" key="9">
    <source>
        <dbReference type="EMBL" id="RKN27746.1"/>
    </source>
</evidence>
<dbReference type="RefSeq" id="WP_120695105.1">
    <property type="nucleotide sequence ID" value="NZ_RBDX01000001.1"/>
</dbReference>
<evidence type="ECO:0000256" key="2">
    <source>
        <dbReference type="ARBA" id="ARBA00010333"/>
    </source>
</evidence>
<dbReference type="EMBL" id="RBDY01000001">
    <property type="protein sequence ID" value="RKN27746.1"/>
    <property type="molecule type" value="Genomic_DNA"/>
</dbReference>
<dbReference type="PANTHER" id="PTHR35936">
    <property type="entry name" value="MEMBRANE-BOUND LYTIC MUREIN TRANSGLYCOSYLASE F"/>
    <property type="match status" value="1"/>
</dbReference>
<dbReference type="SUPFAM" id="SSF53850">
    <property type="entry name" value="Periplasmic binding protein-like II"/>
    <property type="match status" value="1"/>
</dbReference>
<dbReference type="GO" id="GO:0030313">
    <property type="term" value="C:cell envelope"/>
    <property type="evidence" value="ECO:0007669"/>
    <property type="project" value="UniProtKB-SubCell"/>
</dbReference>
<protein>
    <submittedName>
        <fullName evidence="8">ABC transporter substrate-binding protein</fullName>
    </submittedName>
</protein>
<reference evidence="10 11" key="1">
    <citation type="submission" date="2018-09" db="EMBL/GenBank/DDBJ databases">
        <title>Streptomyces sp. nov. DS1-2, an endophytic actinomycete isolated from roots of Dendrobium scabrilingue.</title>
        <authorList>
            <person name="Kuncharoen N."/>
            <person name="Kudo T."/>
            <person name="Ohkuma M."/>
            <person name="Yuki M."/>
            <person name="Tanasupawat S."/>
        </authorList>
    </citation>
    <scope>NUCLEOTIDE SEQUENCE [LARGE SCALE GENOMIC DNA]</scope>
    <source>
        <strain evidence="8 11">AZ1-7</strain>
        <strain evidence="9 10">DS1-2</strain>
    </source>
</reference>
<evidence type="ECO:0000313" key="11">
    <source>
        <dbReference type="Proteomes" id="UP000275024"/>
    </source>
</evidence>
<sequence length="292" mass="30458">MKHLRAMAAVGAVCAVLAGCGGDGSSADDSDASAAPDASEGLDLDTLRVGNSPVYPPMSFLPEGDEDPANRQGFDVDLATAIADELGVGITFEQQAYEQYLPSLSTGRLDLVHSAMQDLPDRRETVDFVDYYLTGPQLFTTSDRTDLGTLADLCGGSVVLDTGDVGYRDALTAAADEACQGADPIEVVAASGTADALIQLDQGRADATIRGAESVAYLMNEQEPGRYATVDEPLSQIPVGIAVAKDNPELRDAVADALATLVENGTYAEIGERWNLSDLLLDAVTVNGEPVG</sequence>
<evidence type="ECO:0000259" key="7">
    <source>
        <dbReference type="SMART" id="SM00062"/>
    </source>
</evidence>
<proteinExistence type="inferred from homology"/>
<dbReference type="InterPro" id="IPR001638">
    <property type="entry name" value="Solute-binding_3/MltF_N"/>
</dbReference>
<feature type="region of interest" description="Disordered" evidence="5">
    <location>
        <begin position="25"/>
        <end position="50"/>
    </location>
</feature>
<keyword evidence="3 6" id="KW-0732">Signal</keyword>